<evidence type="ECO:0000256" key="5">
    <source>
        <dbReference type="HAMAP-Rule" id="MF_00902"/>
    </source>
</evidence>
<organism evidence="6 7">
    <name type="scientific">Psychromonas arctica</name>
    <dbReference type="NCBI Taxonomy" id="168275"/>
    <lineage>
        <taxon>Bacteria</taxon>
        <taxon>Pseudomonadati</taxon>
        <taxon>Pseudomonadota</taxon>
        <taxon>Gammaproteobacteria</taxon>
        <taxon>Alteromonadales</taxon>
        <taxon>Psychromonadaceae</taxon>
        <taxon>Psychromonas</taxon>
    </lineage>
</organism>
<dbReference type="InterPro" id="IPR002033">
    <property type="entry name" value="TatC"/>
</dbReference>
<keyword evidence="5" id="KW-0811">Translocation</keyword>
<sequence length="265" mass="29463">MSEQASDQAQHSLPLITHLLELRDRILKVVVVVLAIFLSLVYFSNDIYHYIAIPLTSQLPEGSSMIATGVATPFFTPIKLTIVLSIFIAIPAILYQVWAFIAPGLYKHEQKLVAPLVISSALLFYLGMVFSYYVVFPLVFSFFTSTAPEGVTIATDISSYLDFVLKLFFAFGLAFEIPVATLLLCWTGATTPESLKAKRPYIVVGAFIFGMLLTPPDVISQTLLAVPMLILFELGLLFSRFYVKKPASDDELDPEENTIHKEPKN</sequence>
<evidence type="ECO:0000256" key="4">
    <source>
        <dbReference type="ARBA" id="ARBA00023136"/>
    </source>
</evidence>
<keyword evidence="5" id="KW-1003">Cell membrane</keyword>
<evidence type="ECO:0000313" key="7">
    <source>
        <dbReference type="Proteomes" id="UP001366060"/>
    </source>
</evidence>
<comment type="subunit">
    <text evidence="5">The Tat system comprises two distinct complexes: a TatABC complex, containing multiple copies of TatA, TatB and TatC subunits, and a separate TatA complex, containing only TatA subunits. Substrates initially bind to the TatABC complex, which probably triggers association of the separate TatA complex to form the active translocon.</text>
</comment>
<comment type="subcellular location">
    <subcellularLocation>
        <location evidence="5">Cell membrane</location>
        <topology evidence="5">Multi-pass membrane protein</topology>
    </subcellularLocation>
    <subcellularLocation>
        <location evidence="1">Membrane</location>
        <topology evidence="1">Multi-pass membrane protein</topology>
    </subcellularLocation>
</comment>
<evidence type="ECO:0000256" key="2">
    <source>
        <dbReference type="ARBA" id="ARBA00022692"/>
    </source>
</evidence>
<dbReference type="PROSITE" id="PS01218">
    <property type="entry name" value="TATC"/>
    <property type="match status" value="1"/>
</dbReference>
<keyword evidence="5" id="KW-0813">Transport</keyword>
<dbReference type="Proteomes" id="UP001366060">
    <property type="component" value="Unassembled WGS sequence"/>
</dbReference>
<feature type="transmembrane region" description="Helical" evidence="5">
    <location>
        <begin position="225"/>
        <end position="243"/>
    </location>
</feature>
<evidence type="ECO:0000313" key="6">
    <source>
        <dbReference type="EMBL" id="MEL0659647.1"/>
    </source>
</evidence>
<reference evidence="6 7" key="1">
    <citation type="submission" date="2024-02" db="EMBL/GenBank/DDBJ databases">
        <title>Bacteria isolated from the canopy kelp, Nereocystis luetkeana.</title>
        <authorList>
            <person name="Pfister C.A."/>
            <person name="Younker I.T."/>
            <person name="Light S.H."/>
        </authorList>
    </citation>
    <scope>NUCLEOTIDE SEQUENCE [LARGE SCALE GENOMIC DNA]</scope>
    <source>
        <strain evidence="6 7">TI.2.07</strain>
    </source>
</reference>
<keyword evidence="2 5" id="KW-0812">Transmembrane</keyword>
<feature type="transmembrane region" description="Helical" evidence="5">
    <location>
        <begin position="163"/>
        <end position="189"/>
    </location>
</feature>
<accession>A0ABU9HDJ5</accession>
<evidence type="ECO:0000256" key="3">
    <source>
        <dbReference type="ARBA" id="ARBA00022989"/>
    </source>
</evidence>
<keyword evidence="5" id="KW-0653">Protein transport</keyword>
<protein>
    <recommendedName>
        <fullName evidence="5">Sec-independent protein translocase protein TatC</fullName>
    </recommendedName>
</protein>
<feature type="transmembrane region" description="Helical" evidence="5">
    <location>
        <begin position="80"/>
        <end position="101"/>
    </location>
</feature>
<keyword evidence="4 5" id="KW-0472">Membrane</keyword>
<dbReference type="HAMAP" id="MF_00902">
    <property type="entry name" value="TatC"/>
    <property type="match status" value="1"/>
</dbReference>
<keyword evidence="3 5" id="KW-1133">Transmembrane helix</keyword>
<dbReference type="RefSeq" id="WP_160063532.1">
    <property type="nucleotide sequence ID" value="NZ_JBAKBA010000023.1"/>
</dbReference>
<comment type="function">
    <text evidence="5">Part of the twin-arginine translocation (Tat) system that transports large folded proteins containing a characteristic twin-arginine motif in their signal peptide across membranes. Together with TatB, TatC is part of a receptor directly interacting with Tat signal peptides.</text>
</comment>
<dbReference type="PRINTS" id="PR01840">
    <property type="entry name" value="TATCFAMILY"/>
</dbReference>
<proteinExistence type="inferred from homology"/>
<name>A0ABU9HDJ5_9GAMM</name>
<keyword evidence="7" id="KW-1185">Reference proteome</keyword>
<dbReference type="InterPro" id="IPR019820">
    <property type="entry name" value="Sec-indep_translocase_CS"/>
</dbReference>
<dbReference type="NCBIfam" id="TIGR00945">
    <property type="entry name" value="tatC"/>
    <property type="match status" value="1"/>
</dbReference>
<feature type="transmembrane region" description="Helical" evidence="5">
    <location>
        <begin position="113"/>
        <end position="143"/>
    </location>
</feature>
<evidence type="ECO:0000256" key="1">
    <source>
        <dbReference type="ARBA" id="ARBA00004141"/>
    </source>
</evidence>
<gene>
    <name evidence="5 6" type="primary">tatC</name>
    <name evidence="6" type="ORF">V6255_10905</name>
</gene>
<dbReference type="Pfam" id="PF00902">
    <property type="entry name" value="TatC"/>
    <property type="match status" value="1"/>
</dbReference>
<feature type="transmembrane region" description="Helical" evidence="5">
    <location>
        <begin position="201"/>
        <end position="219"/>
    </location>
</feature>
<comment type="caution">
    <text evidence="6">The sequence shown here is derived from an EMBL/GenBank/DDBJ whole genome shotgun (WGS) entry which is preliminary data.</text>
</comment>
<dbReference type="PANTHER" id="PTHR30371:SF0">
    <property type="entry name" value="SEC-INDEPENDENT PROTEIN TRANSLOCASE PROTEIN TATC, CHLOROPLASTIC-RELATED"/>
    <property type="match status" value="1"/>
</dbReference>
<comment type="similarity">
    <text evidence="5">Belongs to the TatC family.</text>
</comment>
<dbReference type="EMBL" id="JBAKBA010000023">
    <property type="protein sequence ID" value="MEL0659647.1"/>
    <property type="molecule type" value="Genomic_DNA"/>
</dbReference>
<feature type="transmembrane region" description="Helical" evidence="5">
    <location>
        <begin position="26"/>
        <end position="44"/>
    </location>
</feature>
<dbReference type="PANTHER" id="PTHR30371">
    <property type="entry name" value="SEC-INDEPENDENT PROTEIN TRANSLOCASE PROTEIN TATC"/>
    <property type="match status" value="1"/>
</dbReference>